<evidence type="ECO:0000313" key="3">
    <source>
        <dbReference type="Proteomes" id="UP001062165"/>
    </source>
</evidence>
<evidence type="ECO:0000313" key="2">
    <source>
        <dbReference type="EMBL" id="UXX78399.1"/>
    </source>
</evidence>
<dbReference type="RefSeq" id="WP_263050145.1">
    <property type="nucleotide sequence ID" value="NZ_CP106735.1"/>
</dbReference>
<dbReference type="EMBL" id="CP106735">
    <property type="protein sequence ID" value="UXX78399.1"/>
    <property type="molecule type" value="Genomic_DNA"/>
</dbReference>
<proteinExistence type="predicted"/>
<feature type="chain" id="PRO_5047469656" evidence="1">
    <location>
        <begin position="24"/>
        <end position="102"/>
    </location>
</feature>
<sequence length="102" mass="11831">MKKIKIILTLFVLTFSISHVTMAQKKENEKESNKPKAFHLQQHVMVTMKDGSQVEAVVHSHVSKKKYYVRQWHSGKEGVVHEKYIRALSEGEVAELKKTKKK</sequence>
<keyword evidence="3" id="KW-1185">Reference proteome</keyword>
<protein>
    <submittedName>
        <fullName evidence="2">Uncharacterized protein</fullName>
    </submittedName>
</protein>
<name>A0ABY6CXE9_9BACT</name>
<feature type="signal peptide" evidence="1">
    <location>
        <begin position="1"/>
        <end position="23"/>
    </location>
</feature>
<organism evidence="2 3">
    <name type="scientific">Reichenbachiella carrageenanivorans</name>
    <dbReference type="NCBI Taxonomy" id="2979869"/>
    <lineage>
        <taxon>Bacteria</taxon>
        <taxon>Pseudomonadati</taxon>
        <taxon>Bacteroidota</taxon>
        <taxon>Cytophagia</taxon>
        <taxon>Cytophagales</taxon>
        <taxon>Reichenbachiellaceae</taxon>
        <taxon>Reichenbachiella</taxon>
    </lineage>
</organism>
<keyword evidence="1" id="KW-0732">Signal</keyword>
<gene>
    <name evidence="2" type="ORF">N7E81_13640</name>
</gene>
<accession>A0ABY6CXE9</accession>
<dbReference type="Proteomes" id="UP001062165">
    <property type="component" value="Chromosome"/>
</dbReference>
<reference evidence="2" key="1">
    <citation type="submission" date="2022-10" db="EMBL/GenBank/DDBJ databases">
        <title>Comparative genomics and taxonomic characterization of three novel marine species of genus Reichenbachiella exhibiting antioxidant and polysaccharide degradation activities.</title>
        <authorList>
            <person name="Muhammad N."/>
            <person name="Lee Y.-J."/>
            <person name="Ko J."/>
            <person name="Kim S.-G."/>
        </authorList>
    </citation>
    <scope>NUCLEOTIDE SEQUENCE</scope>
    <source>
        <strain evidence="2">Wsw4-B4</strain>
    </source>
</reference>
<evidence type="ECO:0000256" key="1">
    <source>
        <dbReference type="SAM" id="SignalP"/>
    </source>
</evidence>